<organism evidence="1 2">
    <name type="scientific">Entomophthora muscae</name>
    <dbReference type="NCBI Taxonomy" id="34485"/>
    <lineage>
        <taxon>Eukaryota</taxon>
        <taxon>Fungi</taxon>
        <taxon>Fungi incertae sedis</taxon>
        <taxon>Zoopagomycota</taxon>
        <taxon>Entomophthoromycotina</taxon>
        <taxon>Entomophthoromycetes</taxon>
        <taxon>Entomophthorales</taxon>
        <taxon>Entomophthoraceae</taxon>
        <taxon>Entomophthora</taxon>
    </lineage>
</organism>
<protein>
    <submittedName>
        <fullName evidence="1">Serine hydroxymethyltransferase, cytosolic</fullName>
        <ecNumber evidence="1">2.1.2.1</ecNumber>
    </submittedName>
</protein>
<dbReference type="EMBL" id="QTSX02005025">
    <property type="protein sequence ID" value="KAJ9062098.1"/>
    <property type="molecule type" value="Genomic_DNA"/>
</dbReference>
<proteinExistence type="predicted"/>
<accession>A0ACC2SII0</accession>
<comment type="caution">
    <text evidence="1">The sequence shown here is derived from an EMBL/GenBank/DDBJ whole genome shotgun (WGS) entry which is preliminary data.</text>
</comment>
<evidence type="ECO:0000313" key="1">
    <source>
        <dbReference type="EMBL" id="KAJ9062098.1"/>
    </source>
</evidence>
<sequence length="130" mass="14782">MIRAALSRPFPLKSRLTFPKTSQLSRSVSTFAQDQANYLNRSLKDSDPELYDIIEKEKRRQRESIVLIPSENFTSKAVMDALGSVMQNKYSEGYPGARYYGGNEYIDMSETLCQNRALSLFGLDPEKWGG</sequence>
<evidence type="ECO:0000313" key="2">
    <source>
        <dbReference type="Proteomes" id="UP001165960"/>
    </source>
</evidence>
<dbReference type="EC" id="2.1.2.1" evidence="1"/>
<keyword evidence="2" id="KW-1185">Reference proteome</keyword>
<keyword evidence="1" id="KW-0808">Transferase</keyword>
<name>A0ACC2SII0_9FUNG</name>
<dbReference type="Proteomes" id="UP001165960">
    <property type="component" value="Unassembled WGS sequence"/>
</dbReference>
<reference evidence="1" key="1">
    <citation type="submission" date="2022-04" db="EMBL/GenBank/DDBJ databases">
        <title>Genome of the entomopathogenic fungus Entomophthora muscae.</title>
        <authorList>
            <person name="Elya C."/>
            <person name="Lovett B.R."/>
            <person name="Lee E."/>
            <person name="Macias A.M."/>
            <person name="Hajek A.E."/>
            <person name="De Bivort B.L."/>
            <person name="Kasson M.T."/>
            <person name="De Fine Licht H.H."/>
            <person name="Stajich J.E."/>
        </authorList>
    </citation>
    <scope>NUCLEOTIDE SEQUENCE</scope>
    <source>
        <strain evidence="1">Berkeley</strain>
    </source>
</reference>
<gene>
    <name evidence="1" type="primary">SHM2_1</name>
    <name evidence="1" type="ORF">DSO57_1014327</name>
</gene>